<name>A0A2T3J8C2_9GAMM</name>
<dbReference type="RefSeq" id="WP_107245112.1">
    <property type="nucleotide sequence ID" value="NZ_PYMJ01000037.1"/>
</dbReference>
<feature type="transmembrane region" description="Helical" evidence="1">
    <location>
        <begin position="23"/>
        <end position="40"/>
    </location>
</feature>
<accession>A0A2T3J8C2</accession>
<dbReference type="PANTHER" id="PTHR34980:SF2">
    <property type="entry name" value="INNER MEMBRANE PROTEIN YHAH-RELATED"/>
    <property type="match status" value="1"/>
</dbReference>
<dbReference type="Pfam" id="PF05656">
    <property type="entry name" value="DUF805"/>
    <property type="match status" value="1"/>
</dbReference>
<evidence type="ECO:0000256" key="1">
    <source>
        <dbReference type="SAM" id="Phobius"/>
    </source>
</evidence>
<keyword evidence="1" id="KW-0812">Transmembrane</keyword>
<keyword evidence="3" id="KW-1185">Reference proteome</keyword>
<gene>
    <name evidence="2" type="ORF">C9J12_24540</name>
</gene>
<dbReference type="EMBL" id="PYMJ01000037">
    <property type="protein sequence ID" value="PSU45033.1"/>
    <property type="molecule type" value="Genomic_DNA"/>
</dbReference>
<dbReference type="AlphaFoldDB" id="A0A2T3J8C2"/>
<keyword evidence="1" id="KW-1133">Transmembrane helix</keyword>
<dbReference type="PANTHER" id="PTHR34980">
    <property type="entry name" value="INNER MEMBRANE PROTEIN-RELATED-RELATED"/>
    <property type="match status" value="1"/>
</dbReference>
<organism evidence="2 3">
    <name type="scientific">Photobacterium frigidiphilum</name>
    <dbReference type="NCBI Taxonomy" id="264736"/>
    <lineage>
        <taxon>Bacteria</taxon>
        <taxon>Pseudomonadati</taxon>
        <taxon>Pseudomonadota</taxon>
        <taxon>Gammaproteobacteria</taxon>
        <taxon>Vibrionales</taxon>
        <taxon>Vibrionaceae</taxon>
        <taxon>Photobacterium</taxon>
    </lineage>
</organism>
<feature type="transmembrane region" description="Helical" evidence="1">
    <location>
        <begin position="52"/>
        <end position="72"/>
    </location>
</feature>
<sequence length="129" mass="14530">MNWYLAVLKKYAVFQGRARRQEYWYFFLFNIVIAIALGMLDGILDTPGTPESGLLSTLYSLAILVPSIAVGVRRLHDSGRKGWWMLIGLLPLIGALVLLYFFIQDSQPGSNEYGENPKENNNESGQISM</sequence>
<dbReference type="Proteomes" id="UP000240987">
    <property type="component" value="Unassembled WGS sequence"/>
</dbReference>
<evidence type="ECO:0000313" key="2">
    <source>
        <dbReference type="EMBL" id="PSU45033.1"/>
    </source>
</evidence>
<proteinExistence type="predicted"/>
<protein>
    <submittedName>
        <fullName evidence="2">DUF805 domain-containing protein</fullName>
    </submittedName>
</protein>
<comment type="caution">
    <text evidence="2">The sequence shown here is derived from an EMBL/GenBank/DDBJ whole genome shotgun (WGS) entry which is preliminary data.</text>
</comment>
<dbReference type="GO" id="GO:0005886">
    <property type="term" value="C:plasma membrane"/>
    <property type="evidence" value="ECO:0007669"/>
    <property type="project" value="TreeGrafter"/>
</dbReference>
<evidence type="ECO:0000313" key="3">
    <source>
        <dbReference type="Proteomes" id="UP000240987"/>
    </source>
</evidence>
<dbReference type="InterPro" id="IPR008523">
    <property type="entry name" value="DUF805"/>
</dbReference>
<dbReference type="OrthoDB" id="9812349at2"/>
<feature type="transmembrane region" description="Helical" evidence="1">
    <location>
        <begin position="84"/>
        <end position="103"/>
    </location>
</feature>
<keyword evidence="1" id="KW-0472">Membrane</keyword>
<reference evidence="2 3" key="1">
    <citation type="submission" date="2018-01" db="EMBL/GenBank/DDBJ databases">
        <title>Whole genome sequencing of Histamine producing bacteria.</title>
        <authorList>
            <person name="Butler K."/>
        </authorList>
    </citation>
    <scope>NUCLEOTIDE SEQUENCE [LARGE SCALE GENOMIC DNA]</scope>
    <source>
        <strain evidence="2 3">JCM 12947</strain>
    </source>
</reference>